<protein>
    <submittedName>
        <fullName evidence="1">Putative secreted protein</fullName>
    </submittedName>
</protein>
<dbReference type="EMBL" id="GGFL01008290">
    <property type="protein sequence ID" value="MBW72468.1"/>
    <property type="molecule type" value="Transcribed_RNA"/>
</dbReference>
<evidence type="ECO:0000313" key="1">
    <source>
        <dbReference type="EMBL" id="MBW72468.1"/>
    </source>
</evidence>
<dbReference type="AlphaFoldDB" id="A0A2M4D5U6"/>
<name>A0A2M4D5U6_ANODA</name>
<accession>A0A2M4D5U6</accession>
<reference evidence="1" key="1">
    <citation type="submission" date="2018-01" db="EMBL/GenBank/DDBJ databases">
        <title>An insight into the sialome of Amazonian anophelines.</title>
        <authorList>
            <person name="Ribeiro J.M."/>
            <person name="Scarpassa V."/>
            <person name="Calvo E."/>
        </authorList>
    </citation>
    <scope>NUCLEOTIDE SEQUENCE</scope>
</reference>
<organism evidence="1">
    <name type="scientific">Anopheles darlingi</name>
    <name type="common">Mosquito</name>
    <dbReference type="NCBI Taxonomy" id="43151"/>
    <lineage>
        <taxon>Eukaryota</taxon>
        <taxon>Metazoa</taxon>
        <taxon>Ecdysozoa</taxon>
        <taxon>Arthropoda</taxon>
        <taxon>Hexapoda</taxon>
        <taxon>Insecta</taxon>
        <taxon>Pterygota</taxon>
        <taxon>Neoptera</taxon>
        <taxon>Endopterygota</taxon>
        <taxon>Diptera</taxon>
        <taxon>Nematocera</taxon>
        <taxon>Culicoidea</taxon>
        <taxon>Culicidae</taxon>
        <taxon>Anophelinae</taxon>
        <taxon>Anopheles</taxon>
    </lineage>
</organism>
<proteinExistence type="predicted"/>
<sequence length="79" mass="8843">MRKEAKRWSNAGRNAGNAALAVTVTWRAGTWANDPNARCYQKAPIADLPVHRKTEEPTGDHGHGHWHGHAVLSRYVRPH</sequence>